<dbReference type="Gene3D" id="3.30.750.24">
    <property type="entry name" value="STAS domain"/>
    <property type="match status" value="1"/>
</dbReference>
<sequence>MPRPTEDPGDGAFEPGGLSVTVVDEGPVRVVTVVGELDHDTADGLRAALAEPLLDGLDRILVDLDGLRFCDSTGLNILLRARLDADAAGWTLELAAPRPAVARLFAITGADSVLRIHPDRATALGPEKPTDPGEWPGPSAGQQ</sequence>
<dbReference type="NCBIfam" id="TIGR00377">
    <property type="entry name" value="ant_ant_sig"/>
    <property type="match status" value="1"/>
</dbReference>
<evidence type="ECO:0000256" key="1">
    <source>
        <dbReference type="ARBA" id="ARBA00009013"/>
    </source>
</evidence>
<evidence type="ECO:0000259" key="4">
    <source>
        <dbReference type="PROSITE" id="PS50801"/>
    </source>
</evidence>
<dbReference type="RefSeq" id="WP_369185138.1">
    <property type="nucleotide sequence ID" value="NZ_CP163445.1"/>
</dbReference>
<protein>
    <recommendedName>
        <fullName evidence="2">Anti-sigma factor antagonist</fullName>
    </recommendedName>
</protein>
<dbReference type="PANTHER" id="PTHR33495:SF2">
    <property type="entry name" value="ANTI-SIGMA FACTOR ANTAGONIST TM_1081-RELATED"/>
    <property type="match status" value="1"/>
</dbReference>
<feature type="domain" description="STAS" evidence="4">
    <location>
        <begin position="18"/>
        <end position="127"/>
    </location>
</feature>
<comment type="similarity">
    <text evidence="1 2">Belongs to the anti-sigma-factor antagonist family.</text>
</comment>
<dbReference type="SUPFAM" id="SSF52091">
    <property type="entry name" value="SpoIIaa-like"/>
    <property type="match status" value="1"/>
</dbReference>
<proteinExistence type="inferred from homology"/>
<dbReference type="InterPro" id="IPR002645">
    <property type="entry name" value="STAS_dom"/>
</dbReference>
<dbReference type="InterPro" id="IPR058548">
    <property type="entry name" value="MlaB-like_STAS"/>
</dbReference>
<dbReference type="PANTHER" id="PTHR33495">
    <property type="entry name" value="ANTI-SIGMA FACTOR ANTAGONIST TM_1081-RELATED-RELATED"/>
    <property type="match status" value="1"/>
</dbReference>
<dbReference type="Pfam" id="PF13466">
    <property type="entry name" value="STAS_2"/>
    <property type="match status" value="1"/>
</dbReference>
<evidence type="ECO:0000256" key="3">
    <source>
        <dbReference type="SAM" id="MobiDB-lite"/>
    </source>
</evidence>
<dbReference type="CDD" id="cd07043">
    <property type="entry name" value="STAS_anti-anti-sigma_factors"/>
    <property type="match status" value="1"/>
</dbReference>
<dbReference type="PROSITE" id="PS50801">
    <property type="entry name" value="STAS"/>
    <property type="match status" value="1"/>
</dbReference>
<dbReference type="InterPro" id="IPR003658">
    <property type="entry name" value="Anti-sigma_ant"/>
</dbReference>
<evidence type="ECO:0000256" key="2">
    <source>
        <dbReference type="RuleBase" id="RU003749"/>
    </source>
</evidence>
<dbReference type="InterPro" id="IPR036513">
    <property type="entry name" value="STAS_dom_sf"/>
</dbReference>
<feature type="region of interest" description="Disordered" evidence="3">
    <location>
        <begin position="121"/>
        <end position="143"/>
    </location>
</feature>
<dbReference type="GO" id="GO:0043856">
    <property type="term" value="F:anti-sigma factor antagonist activity"/>
    <property type="evidence" value="ECO:0007669"/>
    <property type="project" value="InterPro"/>
</dbReference>
<accession>A0AB39TUX2</accession>
<name>A0AB39TUX2_9ACTN</name>
<dbReference type="AlphaFoldDB" id="A0AB39TUX2"/>
<gene>
    <name evidence="5" type="ORF">AB2U05_32605</name>
</gene>
<dbReference type="EMBL" id="CP163445">
    <property type="protein sequence ID" value="XDQ82904.1"/>
    <property type="molecule type" value="Genomic_DNA"/>
</dbReference>
<reference evidence="5" key="1">
    <citation type="submission" date="2024-07" db="EMBL/GenBank/DDBJ databases">
        <authorList>
            <person name="Yu S.T."/>
        </authorList>
    </citation>
    <scope>NUCLEOTIDE SEQUENCE</scope>
    <source>
        <strain evidence="5">Y1</strain>
    </source>
</reference>
<evidence type="ECO:0000313" key="5">
    <source>
        <dbReference type="EMBL" id="XDQ82904.1"/>
    </source>
</evidence>
<organism evidence="5">
    <name type="scientific">Streptomyces sp. Y1</name>
    <dbReference type="NCBI Taxonomy" id="3238634"/>
    <lineage>
        <taxon>Bacteria</taxon>
        <taxon>Bacillati</taxon>
        <taxon>Actinomycetota</taxon>
        <taxon>Actinomycetes</taxon>
        <taxon>Kitasatosporales</taxon>
        <taxon>Streptomycetaceae</taxon>
        <taxon>Streptomyces</taxon>
    </lineage>
</organism>